<dbReference type="Proteomes" id="UP000297149">
    <property type="component" value="Chromosome"/>
</dbReference>
<keyword evidence="5 6" id="KW-0472">Membrane</keyword>
<dbReference type="Pfam" id="PF02687">
    <property type="entry name" value="FtsX"/>
    <property type="match status" value="1"/>
</dbReference>
<keyword evidence="4 6" id="KW-1133">Transmembrane helix</keyword>
<evidence type="ECO:0000259" key="7">
    <source>
        <dbReference type="Pfam" id="PF02687"/>
    </source>
</evidence>
<name>A0A4P7W170_9BACT</name>
<evidence type="ECO:0000256" key="1">
    <source>
        <dbReference type="ARBA" id="ARBA00004651"/>
    </source>
</evidence>
<evidence type="ECO:0000256" key="5">
    <source>
        <dbReference type="ARBA" id="ARBA00023136"/>
    </source>
</evidence>
<comment type="subcellular location">
    <subcellularLocation>
        <location evidence="1">Cell membrane</location>
        <topology evidence="1">Multi-pass membrane protein</topology>
    </subcellularLocation>
</comment>
<accession>A0A4P7W170</accession>
<feature type="transmembrane region" description="Helical" evidence="6">
    <location>
        <begin position="21"/>
        <end position="40"/>
    </location>
</feature>
<sequence length="398" mass="43683">MSKNIVWRLLRRNISAGQIAGYALANLVGLAIVLTAIQFYRDVTTVWDDEDSFISKDYLIISKKVSGLGSFMSGDGESTRFSEAEIADIASQPWARNVGRFNSAAFNVYAKVSFGGSSMGSDLFLESIPDDFFDVSPKGWGYEPGRSEFVPVIISKDYLSLYNFGFATSRGMPQVSEEVIGMVPLQLSLSGNGRQQWVNARIVGFSSRLNTIAVPEEFMDWANREFSANASESPSRLIVMLDKPGDPQAESFLDEHDYETAGDRAANGKAAYFLSLVTTVVIAVGLVISLLAFFILLLSIYLLLQKNRDKIHQLMQLGYSPAQVARYYNIIITTVNAVVIISAITVMLVASHKWREPLSTLGIEPTSSWPTIGIGLAIIVLISAGNLIAVSRNVRKSF</sequence>
<evidence type="ECO:0000313" key="8">
    <source>
        <dbReference type="EMBL" id="QCD41634.1"/>
    </source>
</evidence>
<keyword evidence="9" id="KW-1185">Reference proteome</keyword>
<feature type="transmembrane region" description="Helical" evidence="6">
    <location>
        <begin position="369"/>
        <end position="390"/>
    </location>
</feature>
<organism evidence="8 9">
    <name type="scientific">Duncaniella dubosii</name>
    <dbReference type="NCBI Taxonomy" id="2518971"/>
    <lineage>
        <taxon>Bacteria</taxon>
        <taxon>Pseudomonadati</taxon>
        <taxon>Bacteroidota</taxon>
        <taxon>Bacteroidia</taxon>
        <taxon>Bacteroidales</taxon>
        <taxon>Muribaculaceae</taxon>
        <taxon>Duncaniella</taxon>
    </lineage>
</organism>
<keyword evidence="2" id="KW-1003">Cell membrane</keyword>
<dbReference type="KEGG" id="ddb:E7747_04650"/>
<gene>
    <name evidence="8" type="ORF">E7747_04650</name>
</gene>
<dbReference type="GO" id="GO:0005886">
    <property type="term" value="C:plasma membrane"/>
    <property type="evidence" value="ECO:0007669"/>
    <property type="project" value="UniProtKB-SubCell"/>
</dbReference>
<dbReference type="EMBL" id="CP039396">
    <property type="protein sequence ID" value="QCD41634.1"/>
    <property type="molecule type" value="Genomic_DNA"/>
</dbReference>
<keyword evidence="3 6" id="KW-0812">Transmembrane</keyword>
<evidence type="ECO:0000256" key="3">
    <source>
        <dbReference type="ARBA" id="ARBA00022692"/>
    </source>
</evidence>
<evidence type="ECO:0000256" key="6">
    <source>
        <dbReference type="SAM" id="Phobius"/>
    </source>
</evidence>
<feature type="transmembrane region" description="Helical" evidence="6">
    <location>
        <begin position="271"/>
        <end position="304"/>
    </location>
</feature>
<protein>
    <submittedName>
        <fullName evidence="8">FtsX-like permease family protein</fullName>
    </submittedName>
</protein>
<evidence type="ECO:0000256" key="4">
    <source>
        <dbReference type="ARBA" id="ARBA00022989"/>
    </source>
</evidence>
<reference evidence="9" key="1">
    <citation type="submission" date="2019-02" db="EMBL/GenBank/DDBJ databases">
        <title>Isolation and identification of novel species under the genus Muribaculum.</title>
        <authorList>
            <person name="Miyake S."/>
            <person name="Ding Y."/>
            <person name="Low A."/>
            <person name="Soh M."/>
            <person name="Seedorf H."/>
        </authorList>
    </citation>
    <scope>NUCLEOTIDE SEQUENCE [LARGE SCALE GENOMIC DNA]</scope>
    <source>
        <strain evidence="9">H5</strain>
    </source>
</reference>
<dbReference type="AlphaFoldDB" id="A0A4P7W170"/>
<feature type="domain" description="ABC3 transporter permease C-terminal" evidence="7">
    <location>
        <begin position="283"/>
        <end position="395"/>
    </location>
</feature>
<dbReference type="RefSeq" id="WP_136414411.1">
    <property type="nucleotide sequence ID" value="NZ_CP039396.1"/>
</dbReference>
<feature type="transmembrane region" description="Helical" evidence="6">
    <location>
        <begin position="325"/>
        <end position="349"/>
    </location>
</feature>
<evidence type="ECO:0000256" key="2">
    <source>
        <dbReference type="ARBA" id="ARBA00022475"/>
    </source>
</evidence>
<evidence type="ECO:0000313" key="9">
    <source>
        <dbReference type="Proteomes" id="UP000297149"/>
    </source>
</evidence>
<proteinExistence type="predicted"/>
<dbReference type="InterPro" id="IPR003838">
    <property type="entry name" value="ABC3_permease_C"/>
</dbReference>